<organism evidence="1 2">
    <name type="scientific">Phocaeicola vulgatus dnLKV7</name>
    <dbReference type="NCBI Taxonomy" id="1235786"/>
    <lineage>
        <taxon>Bacteria</taxon>
        <taxon>Pseudomonadati</taxon>
        <taxon>Bacteroidota</taxon>
        <taxon>Bacteroidia</taxon>
        <taxon>Bacteroidales</taxon>
        <taxon>Bacteroidaceae</taxon>
        <taxon>Phocaeicola</taxon>
    </lineage>
</organism>
<proteinExistence type="predicted"/>
<accession>R9HCZ8</accession>
<dbReference type="Proteomes" id="UP000014151">
    <property type="component" value="Unassembled WGS sequence"/>
</dbReference>
<evidence type="ECO:0000313" key="2">
    <source>
        <dbReference type="Proteomes" id="UP000014151"/>
    </source>
</evidence>
<protein>
    <submittedName>
        <fullName evidence="1">Uncharacterized protein</fullName>
    </submittedName>
</protein>
<comment type="caution">
    <text evidence="1">The sequence shown here is derived from an EMBL/GenBank/DDBJ whole genome shotgun (WGS) entry which is preliminary data.</text>
</comment>
<reference evidence="1 2" key="1">
    <citation type="submission" date="2013-04" db="EMBL/GenBank/DDBJ databases">
        <title>The Genome Sequence of Bacteroides vulgatus dnLKV7.</title>
        <authorList>
            <consortium name="The Broad Institute Genomics Platform"/>
            <consortium name="The Broad Institute Genome Sequencing Center for Infectious Disease"/>
            <person name="Earl A."/>
            <person name="Xavier R."/>
            <person name="Kuhn K."/>
            <person name="Stappenbeck T."/>
            <person name="Walker B."/>
            <person name="Young S."/>
            <person name="Zeng Q."/>
            <person name="Gargeya S."/>
            <person name="Fitzgerald M."/>
            <person name="Haas B."/>
            <person name="Abouelleil A."/>
            <person name="Allen A.W."/>
            <person name="Alvarado L."/>
            <person name="Arachchi H.M."/>
            <person name="Berlin A.M."/>
            <person name="Chapman S.B."/>
            <person name="Gainer-Dewar J."/>
            <person name="Goldberg J."/>
            <person name="Griggs A."/>
            <person name="Gujja S."/>
            <person name="Hansen M."/>
            <person name="Howarth C."/>
            <person name="Imamovic A."/>
            <person name="Ireland A."/>
            <person name="Larimer J."/>
            <person name="McCowan C."/>
            <person name="Murphy C."/>
            <person name="Pearson M."/>
            <person name="Poon T.W."/>
            <person name="Priest M."/>
            <person name="Roberts A."/>
            <person name="Saif S."/>
            <person name="Shea T."/>
            <person name="Sisk P."/>
            <person name="Sykes S."/>
            <person name="Wortman J."/>
            <person name="Nusbaum C."/>
            <person name="Birren B."/>
        </authorList>
    </citation>
    <scope>NUCLEOTIDE SEQUENCE [LARGE SCALE GENOMIC DNA]</scope>
    <source>
        <strain evidence="2">dnLKV7</strain>
    </source>
</reference>
<evidence type="ECO:0000313" key="1">
    <source>
        <dbReference type="EMBL" id="EOR99049.1"/>
    </source>
</evidence>
<gene>
    <name evidence="1" type="ORF">C800_03379</name>
</gene>
<dbReference type="HOGENOM" id="CLU_2614839_0_0_10"/>
<dbReference type="AlphaFoldDB" id="R9HCZ8"/>
<dbReference type="EMBL" id="ASSN01000024">
    <property type="protein sequence ID" value="EOR99049.1"/>
    <property type="molecule type" value="Genomic_DNA"/>
</dbReference>
<name>R9HCZ8_PHOVU</name>
<sequence>MKHLVNSANVGIGFRTRVPFFAENHCKVNQLFDIYSIFDSQYIVCFQEKAFHSSVHCGDRFLERTEILNLDSTHIVVI</sequence>